<dbReference type="RefSeq" id="WP_197991087.1">
    <property type="nucleotide sequence ID" value="NZ_JACYXC010000001.1"/>
</dbReference>
<dbReference type="Gene3D" id="3.90.550.10">
    <property type="entry name" value="Spore Coat Polysaccharide Biosynthesis Protein SpsA, Chain A"/>
    <property type="match status" value="1"/>
</dbReference>
<organism evidence="3 4">
    <name type="scientific">Streptomyces pactum</name>
    <dbReference type="NCBI Taxonomy" id="68249"/>
    <lineage>
        <taxon>Bacteria</taxon>
        <taxon>Bacillati</taxon>
        <taxon>Actinomycetota</taxon>
        <taxon>Actinomycetes</taxon>
        <taxon>Kitasatosporales</taxon>
        <taxon>Streptomycetaceae</taxon>
        <taxon>Streptomyces</taxon>
    </lineage>
</organism>
<feature type="compositionally biased region" description="Basic and acidic residues" evidence="1">
    <location>
        <begin position="297"/>
        <end position="308"/>
    </location>
</feature>
<dbReference type="EMBL" id="JACYXC010000001">
    <property type="protein sequence ID" value="MBH5337855.1"/>
    <property type="molecule type" value="Genomic_DNA"/>
</dbReference>
<dbReference type="Pfam" id="PF00535">
    <property type="entry name" value="Glycos_transf_2"/>
    <property type="match status" value="1"/>
</dbReference>
<dbReference type="SUPFAM" id="SSF53448">
    <property type="entry name" value="Nucleotide-diphospho-sugar transferases"/>
    <property type="match status" value="1"/>
</dbReference>
<gene>
    <name evidence="3" type="ORF">IHE55_24965</name>
</gene>
<dbReference type="Proteomes" id="UP000807371">
    <property type="component" value="Unassembled WGS sequence"/>
</dbReference>
<proteinExistence type="predicted"/>
<dbReference type="InterPro" id="IPR029044">
    <property type="entry name" value="Nucleotide-diphossugar_trans"/>
</dbReference>
<keyword evidence="4" id="KW-1185">Reference proteome</keyword>
<feature type="compositionally biased region" description="Basic residues" evidence="1">
    <location>
        <begin position="309"/>
        <end position="318"/>
    </location>
</feature>
<accession>A0ABS0NRM0</accession>
<evidence type="ECO:0000313" key="4">
    <source>
        <dbReference type="Proteomes" id="UP000807371"/>
    </source>
</evidence>
<name>A0ABS0NRM0_9ACTN</name>
<dbReference type="PANTHER" id="PTHR22916:SF3">
    <property type="entry name" value="UDP-GLCNAC:BETAGAL BETA-1,3-N-ACETYLGLUCOSAMINYLTRANSFERASE-LIKE PROTEIN 1"/>
    <property type="match status" value="1"/>
</dbReference>
<comment type="caution">
    <text evidence="3">The sequence shown here is derived from an EMBL/GenBank/DDBJ whole genome shotgun (WGS) entry which is preliminary data.</text>
</comment>
<sequence length="318" mass="35848">MPSLSVIIPFHNVQAYAEDTLRSLARNAAPTTEFVLVDDCSTDATAEIVDRWLPRLPQAVLVRHETNRGIAAARNSGIDAARGRYLTFLDGDDWYGPGHLDALLRAAEEYDCDFLRTDHVRSTGKKREIRRAPGRRGSRLDPRDLIGPAAATTAVDYPFVWAGVYRRHLFDDGAMRFAEDLRTAEDRLWTWRLHLTARSCAVAGLLGVFYRRGVATSLTQIADARQLDFIPAHDRLLAEVAADPEADRFLPKAVRTYCAMIAFHLANQRRYEAPVARELRAAAGEALRRMPQDVLDRTLSEMDPERAGTLRRARRARR</sequence>
<dbReference type="CDD" id="cd00761">
    <property type="entry name" value="Glyco_tranf_GTA_type"/>
    <property type="match status" value="1"/>
</dbReference>
<evidence type="ECO:0000313" key="3">
    <source>
        <dbReference type="EMBL" id="MBH5337855.1"/>
    </source>
</evidence>
<evidence type="ECO:0000259" key="2">
    <source>
        <dbReference type="Pfam" id="PF00535"/>
    </source>
</evidence>
<reference evidence="3 4" key="1">
    <citation type="submission" date="2020-09" db="EMBL/GenBank/DDBJ databases">
        <title>Biosynthesis of the nuclear factor of activated T cells inhibitor NFAT-133 and its congeners in Streptomyces pactum.</title>
        <authorList>
            <person name="Zhou W."/>
            <person name="Posri P."/>
            <person name="Abugrain M.E."/>
            <person name="Weisberg A.J."/>
            <person name="Chang J.H."/>
            <person name="Mahmud T."/>
        </authorList>
    </citation>
    <scope>NUCLEOTIDE SEQUENCE [LARGE SCALE GENOMIC DNA]</scope>
    <source>
        <strain evidence="3 4">ATCC 27456</strain>
    </source>
</reference>
<protein>
    <submittedName>
        <fullName evidence="3">Glycosyltransferase family 2 protein</fullName>
    </submittedName>
</protein>
<evidence type="ECO:0000256" key="1">
    <source>
        <dbReference type="SAM" id="MobiDB-lite"/>
    </source>
</evidence>
<feature type="region of interest" description="Disordered" evidence="1">
    <location>
        <begin position="297"/>
        <end position="318"/>
    </location>
</feature>
<dbReference type="InterPro" id="IPR001173">
    <property type="entry name" value="Glyco_trans_2-like"/>
</dbReference>
<dbReference type="PANTHER" id="PTHR22916">
    <property type="entry name" value="GLYCOSYLTRANSFERASE"/>
    <property type="match status" value="1"/>
</dbReference>
<feature type="domain" description="Glycosyltransferase 2-like" evidence="2">
    <location>
        <begin position="5"/>
        <end position="135"/>
    </location>
</feature>